<keyword evidence="2" id="KW-1185">Reference proteome</keyword>
<comment type="caution">
    <text evidence="1">The sequence shown here is derived from an EMBL/GenBank/DDBJ whole genome shotgun (WGS) entry which is preliminary data.</text>
</comment>
<dbReference type="Proteomes" id="UP000499080">
    <property type="component" value="Unassembled WGS sequence"/>
</dbReference>
<dbReference type="AlphaFoldDB" id="A0A4Y2ETK3"/>
<name>A0A4Y2ETK3_ARAVE</name>
<sequence length="200" mass="22776">MGDMDPRAAIIRISYGKGRAMVGYNYKDSGLTTRAIAVTVVQRTLMLKQSGDDAVFWISYKNGNYLTMVKLAKLSSKTTILFVSSERMPRIQKVTKNSTPSRKDFGYQDIKVMERRYQRLWATQIWWQITARDSNAKLPCRCLDTLSSIFCHEVDSLAIFKVDAYMNDGGVSLVNQEVKYSPYCFVAADESPHLILVDFI</sequence>
<gene>
    <name evidence="1" type="ORF">AVEN_127440_1</name>
</gene>
<proteinExistence type="predicted"/>
<dbReference type="EMBL" id="BGPR01000710">
    <property type="protein sequence ID" value="GBM32540.1"/>
    <property type="molecule type" value="Genomic_DNA"/>
</dbReference>
<accession>A0A4Y2ETK3</accession>
<protein>
    <submittedName>
        <fullName evidence="1">Uncharacterized protein</fullName>
    </submittedName>
</protein>
<organism evidence="1 2">
    <name type="scientific">Araneus ventricosus</name>
    <name type="common">Orbweaver spider</name>
    <name type="synonym">Epeira ventricosa</name>
    <dbReference type="NCBI Taxonomy" id="182803"/>
    <lineage>
        <taxon>Eukaryota</taxon>
        <taxon>Metazoa</taxon>
        <taxon>Ecdysozoa</taxon>
        <taxon>Arthropoda</taxon>
        <taxon>Chelicerata</taxon>
        <taxon>Arachnida</taxon>
        <taxon>Araneae</taxon>
        <taxon>Araneomorphae</taxon>
        <taxon>Entelegynae</taxon>
        <taxon>Araneoidea</taxon>
        <taxon>Araneidae</taxon>
        <taxon>Araneus</taxon>
    </lineage>
</organism>
<reference evidence="1 2" key="1">
    <citation type="journal article" date="2019" name="Sci. Rep.">
        <title>Orb-weaving spider Araneus ventricosus genome elucidates the spidroin gene catalogue.</title>
        <authorList>
            <person name="Kono N."/>
            <person name="Nakamura H."/>
            <person name="Ohtoshi R."/>
            <person name="Moran D.A.P."/>
            <person name="Shinohara A."/>
            <person name="Yoshida Y."/>
            <person name="Fujiwara M."/>
            <person name="Mori M."/>
            <person name="Tomita M."/>
            <person name="Arakawa K."/>
        </authorList>
    </citation>
    <scope>NUCLEOTIDE SEQUENCE [LARGE SCALE GENOMIC DNA]</scope>
</reference>
<evidence type="ECO:0000313" key="1">
    <source>
        <dbReference type="EMBL" id="GBM32540.1"/>
    </source>
</evidence>
<evidence type="ECO:0000313" key="2">
    <source>
        <dbReference type="Proteomes" id="UP000499080"/>
    </source>
</evidence>